<keyword evidence="2" id="KW-1185">Reference proteome</keyword>
<accession>A0A433VDZ1</accession>
<proteinExistence type="predicted"/>
<dbReference type="OrthoDB" id="483279at2"/>
<sequence>MINSRSSDTYIRGFEYLQMVRGFALESRMVDVMENLRDSTIICNWIGQNIDSVNAQLSTYLQACHECFYPEERRNIQIFGVPLAQSLGIDGMCNIWMAPITILIDVGRMAPEDWLGLVAHEYAHAHVASVGHNQEFANVLFHLCLGLGFPLPIWETETMEKNLRSWPYCRSMTDPLAFWRGEIVID</sequence>
<protein>
    <recommendedName>
        <fullName evidence="3">Peptidase M48 domain-containing protein</fullName>
    </recommendedName>
</protein>
<dbReference type="AlphaFoldDB" id="A0A433VDZ1"/>
<dbReference type="EMBL" id="RSCL01000011">
    <property type="protein sequence ID" value="RUT04267.1"/>
    <property type="molecule type" value="Genomic_DNA"/>
</dbReference>
<comment type="caution">
    <text evidence="1">The sequence shown here is derived from an EMBL/GenBank/DDBJ whole genome shotgun (WGS) entry which is preliminary data.</text>
</comment>
<name>A0A433VDZ1_9CYAN</name>
<reference evidence="1" key="2">
    <citation type="journal article" date="2019" name="Genome Biol. Evol.">
        <title>Day and night: Metabolic profiles and evolutionary relationships of six axenic non-marine cyanobacteria.</title>
        <authorList>
            <person name="Will S.E."/>
            <person name="Henke P."/>
            <person name="Boedeker C."/>
            <person name="Huang S."/>
            <person name="Brinkmann H."/>
            <person name="Rohde M."/>
            <person name="Jarek M."/>
            <person name="Friedl T."/>
            <person name="Seufert S."/>
            <person name="Schumacher M."/>
            <person name="Overmann J."/>
            <person name="Neumann-Schaal M."/>
            <person name="Petersen J."/>
        </authorList>
    </citation>
    <scope>NUCLEOTIDE SEQUENCE [LARGE SCALE GENOMIC DNA]</scope>
    <source>
        <strain evidence="1">PCC 7102</strain>
    </source>
</reference>
<dbReference type="Proteomes" id="UP000271624">
    <property type="component" value="Unassembled WGS sequence"/>
</dbReference>
<evidence type="ECO:0000313" key="2">
    <source>
        <dbReference type="Proteomes" id="UP000271624"/>
    </source>
</evidence>
<evidence type="ECO:0008006" key="3">
    <source>
        <dbReference type="Google" id="ProtNLM"/>
    </source>
</evidence>
<gene>
    <name evidence="1" type="ORF">DSM106972_044950</name>
</gene>
<organism evidence="1 2">
    <name type="scientific">Dulcicalothrix desertica PCC 7102</name>
    <dbReference type="NCBI Taxonomy" id="232991"/>
    <lineage>
        <taxon>Bacteria</taxon>
        <taxon>Bacillati</taxon>
        <taxon>Cyanobacteriota</taxon>
        <taxon>Cyanophyceae</taxon>
        <taxon>Nostocales</taxon>
        <taxon>Calotrichaceae</taxon>
        <taxon>Dulcicalothrix</taxon>
    </lineage>
</organism>
<dbReference type="RefSeq" id="WP_127082890.1">
    <property type="nucleotide sequence ID" value="NZ_RSCL01000011.1"/>
</dbReference>
<evidence type="ECO:0000313" key="1">
    <source>
        <dbReference type="EMBL" id="RUT04267.1"/>
    </source>
</evidence>
<reference evidence="1" key="1">
    <citation type="submission" date="2018-12" db="EMBL/GenBank/DDBJ databases">
        <authorList>
            <person name="Will S."/>
            <person name="Neumann-Schaal M."/>
            <person name="Henke P."/>
        </authorList>
    </citation>
    <scope>NUCLEOTIDE SEQUENCE</scope>
    <source>
        <strain evidence="1">PCC 7102</strain>
    </source>
</reference>